<name>A0A0K0DJT4_ANGCA</name>
<dbReference type="Proteomes" id="UP000035642">
    <property type="component" value="Unassembled WGS sequence"/>
</dbReference>
<keyword evidence="2" id="KW-1185">Reference proteome</keyword>
<proteinExistence type="predicted"/>
<protein>
    <submittedName>
        <fullName evidence="3">Uncharacterized protein</fullName>
    </submittedName>
</protein>
<reference evidence="2" key="1">
    <citation type="submission" date="2012-09" db="EMBL/GenBank/DDBJ databases">
        <authorList>
            <person name="Martin A.A."/>
        </authorList>
    </citation>
    <scope>NUCLEOTIDE SEQUENCE</scope>
</reference>
<feature type="region of interest" description="Disordered" evidence="1">
    <location>
        <begin position="1"/>
        <end position="33"/>
    </location>
</feature>
<dbReference type="AlphaFoldDB" id="A0A0K0DJT4"/>
<evidence type="ECO:0000313" key="3">
    <source>
        <dbReference type="WBParaSite" id="ACAC_0001170501-mRNA-1"/>
    </source>
</evidence>
<sequence>MLLGYGDAVSRSESPTNRHRKSTDGMTSEDRGHVGYRHLATSVVHINEKPGNGMKQNTLLHEKNMLNHDLKLQFTTAEKNLGNRKYGTGVPE</sequence>
<organism evidence="2 3">
    <name type="scientific">Angiostrongylus cantonensis</name>
    <name type="common">Rat lungworm</name>
    <dbReference type="NCBI Taxonomy" id="6313"/>
    <lineage>
        <taxon>Eukaryota</taxon>
        <taxon>Metazoa</taxon>
        <taxon>Ecdysozoa</taxon>
        <taxon>Nematoda</taxon>
        <taxon>Chromadorea</taxon>
        <taxon>Rhabditida</taxon>
        <taxon>Rhabditina</taxon>
        <taxon>Rhabditomorpha</taxon>
        <taxon>Strongyloidea</taxon>
        <taxon>Metastrongylidae</taxon>
        <taxon>Angiostrongylus</taxon>
    </lineage>
</organism>
<accession>A0A0K0DJT4</accession>
<evidence type="ECO:0000256" key="1">
    <source>
        <dbReference type="SAM" id="MobiDB-lite"/>
    </source>
</evidence>
<dbReference type="WBParaSite" id="ACAC_0001170501-mRNA-1">
    <property type="protein sequence ID" value="ACAC_0001170501-mRNA-1"/>
    <property type="gene ID" value="ACAC_0001170501"/>
</dbReference>
<evidence type="ECO:0000313" key="2">
    <source>
        <dbReference type="Proteomes" id="UP000035642"/>
    </source>
</evidence>
<reference evidence="3" key="2">
    <citation type="submission" date="2017-02" db="UniProtKB">
        <authorList>
            <consortium name="WormBaseParasite"/>
        </authorList>
    </citation>
    <scope>IDENTIFICATION</scope>
</reference>